<evidence type="ECO:0000313" key="21">
    <source>
        <dbReference type="Proteomes" id="UP000664132"/>
    </source>
</evidence>
<evidence type="ECO:0000256" key="13">
    <source>
        <dbReference type="ARBA" id="ARBA00023326"/>
    </source>
</evidence>
<evidence type="ECO:0000256" key="1">
    <source>
        <dbReference type="ARBA" id="ARBA00001973"/>
    </source>
</evidence>
<comment type="domain">
    <text evidence="16">Has a modular structure: an endo-beta-1,4-glucanase catalytic module at the N-terminus, a linker rich in serines and threonines, and a C-terminal carbohydrate-binding module (CBM).</text>
</comment>
<keyword evidence="9" id="KW-0503">Monooxygenase</keyword>
<evidence type="ECO:0000256" key="3">
    <source>
        <dbReference type="ARBA" id="ARBA00022525"/>
    </source>
</evidence>
<dbReference type="GO" id="GO:0005576">
    <property type="term" value="C:extracellular region"/>
    <property type="evidence" value="ECO:0007669"/>
    <property type="project" value="UniProtKB-SubCell"/>
</dbReference>
<organism evidence="20 21">
    <name type="scientific">Cadophora malorum</name>
    <dbReference type="NCBI Taxonomy" id="108018"/>
    <lineage>
        <taxon>Eukaryota</taxon>
        <taxon>Fungi</taxon>
        <taxon>Dikarya</taxon>
        <taxon>Ascomycota</taxon>
        <taxon>Pezizomycotina</taxon>
        <taxon>Leotiomycetes</taxon>
        <taxon>Helotiales</taxon>
        <taxon>Ploettnerulaceae</taxon>
        <taxon>Cadophora</taxon>
    </lineage>
</organism>
<dbReference type="InterPro" id="IPR049892">
    <property type="entry name" value="AA9"/>
</dbReference>
<dbReference type="InterPro" id="IPR005103">
    <property type="entry name" value="AA9_LPMO"/>
</dbReference>
<evidence type="ECO:0000256" key="15">
    <source>
        <dbReference type="ARBA" id="ARBA00045077"/>
    </source>
</evidence>
<evidence type="ECO:0000256" key="7">
    <source>
        <dbReference type="ARBA" id="ARBA00023002"/>
    </source>
</evidence>
<dbReference type="Proteomes" id="UP000664132">
    <property type="component" value="Unassembled WGS sequence"/>
</dbReference>
<dbReference type="GO" id="GO:0046872">
    <property type="term" value="F:metal ion binding"/>
    <property type="evidence" value="ECO:0007669"/>
    <property type="project" value="UniProtKB-KW"/>
</dbReference>
<keyword evidence="12 16" id="KW-0119">Carbohydrate metabolism</keyword>
<sequence length="319" mass="32061">MKTFTTSLLFLASASSVLGHATWQQLWVDGVDQAKTCVRDPPSNSPVSDVTSKDIVCNAGTAGVAGICAVTAGGEVTVEMHQHNSRDCSEEAIGGAHHGPVIIYMSKVDDATTADGTTGTWFKVAEDGYDAATGKWADDILNANCGKRTFTVPSDLATGDYLIRSEEIALHAAGSAGGAQFYMSCYQVHVEGTGSATPTGVSFPGAYSATDPGILINIYNGVDVYQIPGPDVYVSGGAAAPAPVASSSAAAPVASSSAAGAVSSSAPVATSAPAAVETSAAPVASSSAVASPVETSVASPVETSAPVTTPVDDEYEDCE</sequence>
<dbReference type="GO" id="GO:0030245">
    <property type="term" value="P:cellulose catabolic process"/>
    <property type="evidence" value="ECO:0007669"/>
    <property type="project" value="UniProtKB-UniRule"/>
</dbReference>
<dbReference type="PANTHER" id="PTHR33353">
    <property type="entry name" value="PUTATIVE (AFU_ORTHOLOGUE AFUA_1G12560)-RELATED"/>
    <property type="match status" value="1"/>
</dbReference>
<keyword evidence="3 16" id="KW-0964">Secreted</keyword>
<comment type="caution">
    <text evidence="20">The sequence shown here is derived from an EMBL/GenBank/DDBJ whole genome shotgun (WGS) entry which is preliminary data.</text>
</comment>
<comment type="catalytic activity">
    <reaction evidence="15 16">
        <text>[(1-&gt;4)-beta-D-glucosyl]n+m + reduced acceptor + O2 = 4-dehydro-beta-D-glucosyl-[(1-&gt;4)-beta-D-glucosyl]n-1 + [(1-&gt;4)-beta-D-glucosyl]m + acceptor + H2O.</text>
        <dbReference type="EC" id="1.14.99.56"/>
    </reaction>
</comment>
<keyword evidence="8" id="KW-0186">Copper</keyword>
<evidence type="ECO:0000256" key="14">
    <source>
        <dbReference type="ARBA" id="ARBA00044502"/>
    </source>
</evidence>
<dbReference type="GO" id="GO:0004497">
    <property type="term" value="F:monooxygenase activity"/>
    <property type="evidence" value="ECO:0007669"/>
    <property type="project" value="UniProtKB-KW"/>
</dbReference>
<evidence type="ECO:0000256" key="16">
    <source>
        <dbReference type="RuleBase" id="RU368122"/>
    </source>
</evidence>
<dbReference type="Gene3D" id="2.70.50.70">
    <property type="match status" value="1"/>
</dbReference>
<evidence type="ECO:0000259" key="19">
    <source>
        <dbReference type="Pfam" id="PF03443"/>
    </source>
</evidence>
<evidence type="ECO:0000256" key="12">
    <source>
        <dbReference type="ARBA" id="ARBA00023277"/>
    </source>
</evidence>
<evidence type="ECO:0000256" key="11">
    <source>
        <dbReference type="ARBA" id="ARBA00023180"/>
    </source>
</evidence>
<keyword evidence="4" id="KW-0479">Metal-binding</keyword>
<keyword evidence="7" id="KW-0560">Oxidoreductase</keyword>
<keyword evidence="5 18" id="KW-0732">Signal</keyword>
<evidence type="ECO:0000313" key="20">
    <source>
        <dbReference type="EMBL" id="KAG4424201.1"/>
    </source>
</evidence>
<dbReference type="OrthoDB" id="3238762at2759"/>
<dbReference type="AlphaFoldDB" id="A0A8H7WG99"/>
<accession>A0A8H7WG99</accession>
<keyword evidence="6 16" id="KW-0136">Cellulose degradation</keyword>
<reference evidence="20" key="1">
    <citation type="submission" date="2021-02" db="EMBL/GenBank/DDBJ databases">
        <title>Genome sequence Cadophora malorum strain M34.</title>
        <authorList>
            <person name="Stefanovic E."/>
            <person name="Vu D."/>
            <person name="Scully C."/>
            <person name="Dijksterhuis J."/>
            <person name="Roader J."/>
            <person name="Houbraken J."/>
        </authorList>
    </citation>
    <scope>NUCLEOTIDE SEQUENCE</scope>
    <source>
        <strain evidence="20">M34</strain>
    </source>
</reference>
<keyword evidence="11" id="KW-0325">Glycoprotein</keyword>
<comment type="function">
    <text evidence="16">Lytic polysaccharide monooxygenase (LMPO) that depolymerizes crystalline and amorphous polysaccharides via the oxidation of scissile alpha- or beta-(1-4)-glycosidic bonds, yielding C1 and/or C4 oxidation products. Catalysis by LPMOs requires the reduction of the active-site copper from Cu(II) to Cu(I) by a reducing agent and H(2)O(2) or O(2) as a cosubstrate.</text>
</comment>
<feature type="chain" id="PRO_5034661570" description="AA9 family lytic polysaccharide monooxygenase" evidence="18">
    <location>
        <begin position="20"/>
        <end position="319"/>
    </location>
</feature>
<dbReference type="EMBL" id="JAFJYH010000023">
    <property type="protein sequence ID" value="KAG4424201.1"/>
    <property type="molecule type" value="Genomic_DNA"/>
</dbReference>
<comment type="subcellular location">
    <subcellularLocation>
        <location evidence="2 16">Secreted</location>
    </subcellularLocation>
</comment>
<evidence type="ECO:0000256" key="10">
    <source>
        <dbReference type="ARBA" id="ARBA00023157"/>
    </source>
</evidence>
<feature type="domain" description="Auxiliary Activity family 9 catalytic" evidence="19">
    <location>
        <begin position="20"/>
        <end position="221"/>
    </location>
</feature>
<feature type="compositionally biased region" description="Low complexity" evidence="17">
    <location>
        <begin position="283"/>
        <end position="302"/>
    </location>
</feature>
<name>A0A8H7WG99_9HELO</name>
<feature type="region of interest" description="Disordered" evidence="17">
    <location>
        <begin position="283"/>
        <end position="319"/>
    </location>
</feature>
<gene>
    <name evidence="20" type="ORF">IFR04_002605</name>
</gene>
<feature type="signal peptide" evidence="18">
    <location>
        <begin position="1"/>
        <end position="19"/>
    </location>
</feature>
<evidence type="ECO:0000256" key="18">
    <source>
        <dbReference type="SAM" id="SignalP"/>
    </source>
</evidence>
<comment type="cofactor">
    <cofactor evidence="1">
        <name>Cu(2+)</name>
        <dbReference type="ChEBI" id="CHEBI:29036"/>
    </cofactor>
</comment>
<evidence type="ECO:0000256" key="9">
    <source>
        <dbReference type="ARBA" id="ARBA00023033"/>
    </source>
</evidence>
<dbReference type="CDD" id="cd21175">
    <property type="entry name" value="LPMO_AA9"/>
    <property type="match status" value="1"/>
</dbReference>
<dbReference type="GO" id="GO:0008810">
    <property type="term" value="F:cellulase activity"/>
    <property type="evidence" value="ECO:0007669"/>
    <property type="project" value="UniProtKB-UniRule"/>
</dbReference>
<dbReference type="EC" id="1.14.99.56" evidence="16"/>
<keyword evidence="13 16" id="KW-0624">Polysaccharide degradation</keyword>
<evidence type="ECO:0000256" key="8">
    <source>
        <dbReference type="ARBA" id="ARBA00023008"/>
    </source>
</evidence>
<protein>
    <recommendedName>
        <fullName evidence="16">AA9 family lytic polysaccharide monooxygenase</fullName>
        <ecNumber evidence="16">1.14.99.56</ecNumber>
    </recommendedName>
    <alternativeName>
        <fullName evidence="16">Endo-beta-1,4-glucanase</fullName>
    </alternativeName>
    <alternativeName>
        <fullName evidence="16">Glycosyl hydrolase 61 family protein</fullName>
    </alternativeName>
</protein>
<keyword evidence="10 16" id="KW-1015">Disulfide bond</keyword>
<evidence type="ECO:0000256" key="4">
    <source>
        <dbReference type="ARBA" id="ARBA00022723"/>
    </source>
</evidence>
<dbReference type="Pfam" id="PF03443">
    <property type="entry name" value="AA9"/>
    <property type="match status" value="1"/>
</dbReference>
<evidence type="ECO:0000256" key="17">
    <source>
        <dbReference type="SAM" id="MobiDB-lite"/>
    </source>
</evidence>
<proteinExistence type="inferred from homology"/>
<dbReference type="PANTHER" id="PTHR33353:SF9">
    <property type="entry name" value="ENDOGLUCANASE II"/>
    <property type="match status" value="1"/>
</dbReference>
<evidence type="ECO:0000256" key="5">
    <source>
        <dbReference type="ARBA" id="ARBA00022729"/>
    </source>
</evidence>
<comment type="similarity">
    <text evidence="14">Belongs to the polysaccharide monooxygenase AA9 family.</text>
</comment>
<keyword evidence="21" id="KW-1185">Reference proteome</keyword>
<evidence type="ECO:0000256" key="2">
    <source>
        <dbReference type="ARBA" id="ARBA00004613"/>
    </source>
</evidence>
<evidence type="ECO:0000256" key="6">
    <source>
        <dbReference type="ARBA" id="ARBA00023001"/>
    </source>
</evidence>
<dbReference type="GO" id="GO:0030248">
    <property type="term" value="F:cellulose binding"/>
    <property type="evidence" value="ECO:0007669"/>
    <property type="project" value="UniProtKB-UniRule"/>
</dbReference>